<gene>
    <name evidence="7" type="ORF">B0H17DRAFT_1072186</name>
</gene>
<evidence type="ECO:0000313" key="7">
    <source>
        <dbReference type="EMBL" id="KAJ7686264.1"/>
    </source>
</evidence>
<feature type="compositionally biased region" description="Basic and acidic residues" evidence="5">
    <location>
        <begin position="367"/>
        <end position="378"/>
    </location>
</feature>
<organism evidence="7 8">
    <name type="scientific">Mycena rosella</name>
    <name type="common">Pink bonnet</name>
    <name type="synonym">Agaricus rosellus</name>
    <dbReference type="NCBI Taxonomy" id="1033263"/>
    <lineage>
        <taxon>Eukaryota</taxon>
        <taxon>Fungi</taxon>
        <taxon>Dikarya</taxon>
        <taxon>Basidiomycota</taxon>
        <taxon>Agaricomycotina</taxon>
        <taxon>Agaricomycetes</taxon>
        <taxon>Agaricomycetidae</taxon>
        <taxon>Agaricales</taxon>
        <taxon>Marasmiineae</taxon>
        <taxon>Mycenaceae</taxon>
        <taxon>Mycena</taxon>
    </lineage>
</organism>
<comment type="caution">
    <text evidence="7">The sequence shown here is derived from an EMBL/GenBank/DDBJ whole genome shotgun (WGS) entry which is preliminary data.</text>
</comment>
<dbReference type="InterPro" id="IPR002893">
    <property type="entry name" value="Znf_MYND"/>
</dbReference>
<keyword evidence="2 4" id="KW-0863">Zinc-finger</keyword>
<dbReference type="Pfam" id="PF01753">
    <property type="entry name" value="zf-MYND"/>
    <property type="match status" value="1"/>
</dbReference>
<dbReference type="GO" id="GO:0008270">
    <property type="term" value="F:zinc ion binding"/>
    <property type="evidence" value="ECO:0007669"/>
    <property type="project" value="UniProtKB-KW"/>
</dbReference>
<keyword evidence="1" id="KW-0479">Metal-binding</keyword>
<evidence type="ECO:0000256" key="1">
    <source>
        <dbReference type="ARBA" id="ARBA00022723"/>
    </source>
</evidence>
<name>A0AAD7GFC1_MYCRO</name>
<feature type="domain" description="MYND-type" evidence="6">
    <location>
        <begin position="219"/>
        <end position="262"/>
    </location>
</feature>
<evidence type="ECO:0000256" key="5">
    <source>
        <dbReference type="SAM" id="MobiDB-lite"/>
    </source>
</evidence>
<evidence type="ECO:0000256" key="4">
    <source>
        <dbReference type="PROSITE-ProRule" id="PRU00134"/>
    </source>
</evidence>
<sequence>MRVGAGKFRKVKANLPPEAQPWPNCVSDVIPGPGGEQEVLEGLVQWAAHGVGGHGVFVLIGALARFWEPFAVRLFQNNIVFSLATQHLQYALAAYDPRVHPAEQMMAFTAPVVACAEGLFHTLSELDMGCTISLLHPIFEPMYAMAVAIEPILLRTRTFTFLADSRRWFHLIRQLRNVIAPDGSWIRSPDGVPALGPHTHYAAAFHRVVEIRNRNQCRHIACTSKIEARSSVCSRCGIVRYCSHECLEAAWAAPRLPHKSLCKQITALRAATLLADDKAWANTVRDSQVHRSPAGFANMYTALSVDPRIAEAIWRGILLVTDEKMQFATQAAELGADNQPKMLTAGEDAGPPSDQVPTADVPPASPLDDHRTTTHEEPIPEEEVD</sequence>
<keyword evidence="3" id="KW-0862">Zinc</keyword>
<dbReference type="AlphaFoldDB" id="A0AAD7GFC1"/>
<accession>A0AAD7GFC1</accession>
<protein>
    <recommendedName>
        <fullName evidence="6">MYND-type domain-containing protein</fullName>
    </recommendedName>
</protein>
<dbReference type="PROSITE" id="PS50865">
    <property type="entry name" value="ZF_MYND_2"/>
    <property type="match status" value="1"/>
</dbReference>
<evidence type="ECO:0000313" key="8">
    <source>
        <dbReference type="Proteomes" id="UP001221757"/>
    </source>
</evidence>
<reference evidence="7" key="1">
    <citation type="submission" date="2023-03" db="EMBL/GenBank/DDBJ databases">
        <title>Massive genome expansion in bonnet fungi (Mycena s.s.) driven by repeated elements and novel gene families across ecological guilds.</title>
        <authorList>
            <consortium name="Lawrence Berkeley National Laboratory"/>
            <person name="Harder C.B."/>
            <person name="Miyauchi S."/>
            <person name="Viragh M."/>
            <person name="Kuo A."/>
            <person name="Thoen E."/>
            <person name="Andreopoulos B."/>
            <person name="Lu D."/>
            <person name="Skrede I."/>
            <person name="Drula E."/>
            <person name="Henrissat B."/>
            <person name="Morin E."/>
            <person name="Kohler A."/>
            <person name="Barry K."/>
            <person name="LaButti K."/>
            <person name="Morin E."/>
            <person name="Salamov A."/>
            <person name="Lipzen A."/>
            <person name="Mereny Z."/>
            <person name="Hegedus B."/>
            <person name="Baldrian P."/>
            <person name="Stursova M."/>
            <person name="Weitz H."/>
            <person name="Taylor A."/>
            <person name="Grigoriev I.V."/>
            <person name="Nagy L.G."/>
            <person name="Martin F."/>
            <person name="Kauserud H."/>
        </authorList>
    </citation>
    <scope>NUCLEOTIDE SEQUENCE</scope>
    <source>
        <strain evidence="7">CBHHK067</strain>
    </source>
</reference>
<dbReference type="SUPFAM" id="SSF144232">
    <property type="entry name" value="HIT/MYND zinc finger-like"/>
    <property type="match status" value="1"/>
</dbReference>
<feature type="region of interest" description="Disordered" evidence="5">
    <location>
        <begin position="337"/>
        <end position="385"/>
    </location>
</feature>
<evidence type="ECO:0000259" key="6">
    <source>
        <dbReference type="PROSITE" id="PS50865"/>
    </source>
</evidence>
<keyword evidence="8" id="KW-1185">Reference proteome</keyword>
<evidence type="ECO:0000256" key="3">
    <source>
        <dbReference type="ARBA" id="ARBA00022833"/>
    </source>
</evidence>
<proteinExistence type="predicted"/>
<dbReference type="Gene3D" id="6.10.140.2220">
    <property type="match status" value="1"/>
</dbReference>
<dbReference type="Proteomes" id="UP001221757">
    <property type="component" value="Unassembled WGS sequence"/>
</dbReference>
<dbReference type="EMBL" id="JARKIE010000097">
    <property type="protein sequence ID" value="KAJ7686264.1"/>
    <property type="molecule type" value="Genomic_DNA"/>
</dbReference>
<evidence type="ECO:0000256" key="2">
    <source>
        <dbReference type="ARBA" id="ARBA00022771"/>
    </source>
</evidence>